<protein>
    <submittedName>
        <fullName evidence="2">Uncharacterized protein</fullName>
    </submittedName>
</protein>
<dbReference type="AlphaFoldDB" id="A0A484D147"/>
<comment type="caution">
    <text evidence="2">The sequence shown here is derived from an EMBL/GenBank/DDBJ whole genome shotgun (WGS) entry which is preliminary data.</text>
</comment>
<sequence length="129" mass="14946">MKWTIIFGIFWFFLATVAAAVANETPSALTCNVTVQPDWSYLYQLSHAPNLSKKTWCQTEWEHQNRTVIVHTQIGQDPVFDANLVLNLTHWSVTLRHCYDFLRHRQDCGTWEEAVCSGECCTKLRNEPD</sequence>
<accession>A0A484D147</accession>
<gene>
    <name evidence="2" type="ORF">EPR50_G00103380</name>
</gene>
<feature type="signal peptide" evidence="1">
    <location>
        <begin position="1"/>
        <end position="19"/>
    </location>
</feature>
<keyword evidence="1" id="KW-0732">Signal</keyword>
<dbReference type="EMBL" id="SCKG01000009">
    <property type="protein sequence ID" value="TDH08952.1"/>
    <property type="molecule type" value="Genomic_DNA"/>
</dbReference>
<keyword evidence="3" id="KW-1185">Reference proteome</keyword>
<reference evidence="2 3" key="1">
    <citation type="submission" date="2019-01" db="EMBL/GenBank/DDBJ databases">
        <title>A chromosome-scale genome assembly of the yellow perch, Perca flavescens.</title>
        <authorList>
            <person name="Feron R."/>
            <person name="Morvezen R."/>
            <person name="Bestin A."/>
            <person name="Haffray P."/>
            <person name="Klopp C."/>
            <person name="Zahm M."/>
            <person name="Cabau C."/>
            <person name="Roques C."/>
            <person name="Donnadieu C."/>
            <person name="Bouchez O."/>
            <person name="Christie M."/>
            <person name="Larson W."/>
            <person name="Guiguen Y."/>
        </authorList>
    </citation>
    <scope>NUCLEOTIDE SEQUENCE [LARGE SCALE GENOMIC DNA]</scope>
    <source>
        <strain evidence="2">YP-PL-M2</strain>
        <tissue evidence="2">Blood</tissue>
    </source>
</reference>
<organism evidence="2 3">
    <name type="scientific">Perca flavescens</name>
    <name type="common">American yellow perch</name>
    <name type="synonym">Morone flavescens</name>
    <dbReference type="NCBI Taxonomy" id="8167"/>
    <lineage>
        <taxon>Eukaryota</taxon>
        <taxon>Metazoa</taxon>
        <taxon>Chordata</taxon>
        <taxon>Craniata</taxon>
        <taxon>Vertebrata</taxon>
        <taxon>Euteleostomi</taxon>
        <taxon>Actinopterygii</taxon>
        <taxon>Neopterygii</taxon>
        <taxon>Teleostei</taxon>
        <taxon>Neoteleostei</taxon>
        <taxon>Acanthomorphata</taxon>
        <taxon>Eupercaria</taxon>
        <taxon>Perciformes</taxon>
        <taxon>Percoidei</taxon>
        <taxon>Percidae</taxon>
        <taxon>Percinae</taxon>
        <taxon>Perca</taxon>
    </lineage>
</organism>
<dbReference type="Proteomes" id="UP000295070">
    <property type="component" value="Chromosome 9"/>
</dbReference>
<proteinExistence type="predicted"/>
<evidence type="ECO:0000313" key="3">
    <source>
        <dbReference type="Proteomes" id="UP000295070"/>
    </source>
</evidence>
<evidence type="ECO:0000256" key="1">
    <source>
        <dbReference type="SAM" id="SignalP"/>
    </source>
</evidence>
<name>A0A484D147_PERFV</name>
<feature type="chain" id="PRO_5019854931" evidence="1">
    <location>
        <begin position="20"/>
        <end position="129"/>
    </location>
</feature>
<evidence type="ECO:0000313" key="2">
    <source>
        <dbReference type="EMBL" id="TDH08952.1"/>
    </source>
</evidence>